<evidence type="ECO:0000313" key="1">
    <source>
        <dbReference type="EMBL" id="KAK7867730.1"/>
    </source>
</evidence>
<comment type="caution">
    <text evidence="1">The sequence shown here is derived from an EMBL/GenBank/DDBJ whole genome shotgun (WGS) entry which is preliminary data.</text>
</comment>
<keyword evidence="2" id="KW-1185">Reference proteome</keyword>
<name>A0AAN9VMH8_9ORTH</name>
<evidence type="ECO:0000313" key="2">
    <source>
        <dbReference type="Proteomes" id="UP001378592"/>
    </source>
</evidence>
<sequence>MELKVCHIIRSQKAESQQSKWNVYAGYLGKRDRNRNDTIREGLKVTPLLKEMENRLKWYGYVNRMAEDRKLKQMIEARPEAKRPPGRPRRKCDEYIQDIC</sequence>
<dbReference type="EMBL" id="JAZDUA010000111">
    <property type="protein sequence ID" value="KAK7867730.1"/>
    <property type="molecule type" value="Genomic_DNA"/>
</dbReference>
<reference evidence="1 2" key="1">
    <citation type="submission" date="2024-03" db="EMBL/GenBank/DDBJ databases">
        <title>The genome assembly and annotation of the cricket Gryllus longicercus Weissman &amp; Gray.</title>
        <authorList>
            <person name="Szrajer S."/>
            <person name="Gray D."/>
            <person name="Ylla G."/>
        </authorList>
    </citation>
    <scope>NUCLEOTIDE SEQUENCE [LARGE SCALE GENOMIC DNA]</scope>
    <source>
        <strain evidence="1">DAG 2021-001</strain>
        <tissue evidence="1">Whole body minus gut</tissue>
    </source>
</reference>
<proteinExistence type="predicted"/>
<gene>
    <name evidence="1" type="ORF">R5R35_002238</name>
</gene>
<dbReference type="AlphaFoldDB" id="A0AAN9VMH8"/>
<organism evidence="1 2">
    <name type="scientific">Gryllus longicercus</name>
    <dbReference type="NCBI Taxonomy" id="2509291"/>
    <lineage>
        <taxon>Eukaryota</taxon>
        <taxon>Metazoa</taxon>
        <taxon>Ecdysozoa</taxon>
        <taxon>Arthropoda</taxon>
        <taxon>Hexapoda</taxon>
        <taxon>Insecta</taxon>
        <taxon>Pterygota</taxon>
        <taxon>Neoptera</taxon>
        <taxon>Polyneoptera</taxon>
        <taxon>Orthoptera</taxon>
        <taxon>Ensifera</taxon>
        <taxon>Gryllidea</taxon>
        <taxon>Grylloidea</taxon>
        <taxon>Gryllidae</taxon>
        <taxon>Gryllinae</taxon>
        <taxon>Gryllus</taxon>
    </lineage>
</organism>
<accession>A0AAN9VMH8</accession>
<protein>
    <submittedName>
        <fullName evidence="1">Uncharacterized protein</fullName>
    </submittedName>
</protein>
<dbReference type="Proteomes" id="UP001378592">
    <property type="component" value="Unassembled WGS sequence"/>
</dbReference>